<evidence type="ECO:0000256" key="3">
    <source>
        <dbReference type="ARBA" id="ARBA00010544"/>
    </source>
</evidence>
<sequence length="228" mass="24045">MSESGLAHLVVAVLRRDVMASLRRGSEWSNPLVFFVMVCALFPLGIGPQPDRLAELAPGILWVVALLASLLATDSLFRGDFDDATLEQMLLSHQSLYPQVLAKTLAHWLMTGLPLSILSPVLGVLLQLPATGMLALMVSLLLGTTVLSFIGAIGAALTVGLRKGGLLLSLIVLPLYIPVLIFGSSAVKSAVAGGEYFPQLAMLGVFYLVAIALSPLAICGALRISVDQ</sequence>
<evidence type="ECO:0000256" key="9">
    <source>
        <dbReference type="ARBA" id="ARBA00022748"/>
    </source>
</evidence>
<comment type="caution">
    <text evidence="14">The sequence shown here is derived from an EMBL/GenBank/DDBJ whole genome shotgun (WGS) entry which is preliminary data.</text>
</comment>
<dbReference type="NCBIfam" id="TIGR01190">
    <property type="entry name" value="ccmB"/>
    <property type="match status" value="1"/>
</dbReference>
<evidence type="ECO:0000256" key="7">
    <source>
        <dbReference type="ARBA" id="ARBA00022519"/>
    </source>
</evidence>
<keyword evidence="7 12" id="KW-0997">Cell inner membrane</keyword>
<organism evidence="14 15">
    <name type="scientific">Zhongshania marina</name>
    <dbReference type="NCBI Taxonomy" id="2304603"/>
    <lineage>
        <taxon>Bacteria</taxon>
        <taxon>Pseudomonadati</taxon>
        <taxon>Pseudomonadota</taxon>
        <taxon>Gammaproteobacteria</taxon>
        <taxon>Cellvibrionales</taxon>
        <taxon>Spongiibacteraceae</taxon>
        <taxon>Zhongshania</taxon>
    </lineage>
</organism>
<keyword evidence="6 12" id="KW-1003">Cell membrane</keyword>
<evidence type="ECO:0000256" key="5">
    <source>
        <dbReference type="ARBA" id="ARBA00022448"/>
    </source>
</evidence>
<evidence type="ECO:0000256" key="13">
    <source>
        <dbReference type="SAM" id="Phobius"/>
    </source>
</evidence>
<feature type="transmembrane region" description="Helical" evidence="13">
    <location>
        <begin position="105"/>
        <end position="128"/>
    </location>
</feature>
<evidence type="ECO:0000313" key="15">
    <source>
        <dbReference type="Proteomes" id="UP000237222"/>
    </source>
</evidence>
<evidence type="ECO:0000256" key="11">
    <source>
        <dbReference type="ARBA" id="ARBA00023136"/>
    </source>
</evidence>
<keyword evidence="11 12" id="KW-0472">Membrane</keyword>
<name>A0A2S4HH54_9GAMM</name>
<evidence type="ECO:0000313" key="14">
    <source>
        <dbReference type="EMBL" id="POP53332.1"/>
    </source>
</evidence>
<keyword evidence="8 13" id="KW-0812">Transmembrane</keyword>
<evidence type="ECO:0000256" key="10">
    <source>
        <dbReference type="ARBA" id="ARBA00022989"/>
    </source>
</evidence>
<dbReference type="EMBL" id="PQGG01000017">
    <property type="protein sequence ID" value="POP53332.1"/>
    <property type="molecule type" value="Genomic_DNA"/>
</dbReference>
<dbReference type="InterPro" id="IPR003544">
    <property type="entry name" value="Cyt_c_biogenesis_CcmB"/>
</dbReference>
<dbReference type="PANTHER" id="PTHR30070">
    <property type="entry name" value="HEME EXPORTER PROTEIN B"/>
    <property type="match status" value="1"/>
</dbReference>
<keyword evidence="9 12" id="KW-0201">Cytochrome c-type biogenesis</keyword>
<dbReference type="GO" id="GO:0017004">
    <property type="term" value="P:cytochrome complex assembly"/>
    <property type="evidence" value="ECO:0007669"/>
    <property type="project" value="UniProtKB-KW"/>
</dbReference>
<dbReference type="GO" id="GO:0015232">
    <property type="term" value="F:heme transmembrane transporter activity"/>
    <property type="evidence" value="ECO:0007669"/>
    <property type="project" value="InterPro"/>
</dbReference>
<proteinExistence type="inferred from homology"/>
<comment type="function">
    <text evidence="1 12">Required for the export of heme to the periplasm for the biogenesis of c-type cytochromes.</text>
</comment>
<dbReference type="InterPro" id="IPR026031">
    <property type="entry name" value="Cyt_c_CcmB_bac"/>
</dbReference>
<keyword evidence="10 13" id="KW-1133">Transmembrane helix</keyword>
<feature type="transmembrane region" description="Helical" evidence="13">
    <location>
        <begin position="134"/>
        <end position="159"/>
    </location>
</feature>
<feature type="transmembrane region" description="Helical" evidence="13">
    <location>
        <begin position="59"/>
        <end position="77"/>
    </location>
</feature>
<evidence type="ECO:0000256" key="1">
    <source>
        <dbReference type="ARBA" id="ARBA00002442"/>
    </source>
</evidence>
<accession>A0A2S4HH54</accession>
<comment type="similarity">
    <text evidence="3 12">Belongs to the CcmB/CycW/HelB family.</text>
</comment>
<feature type="transmembrane region" description="Helical" evidence="13">
    <location>
        <begin position="199"/>
        <end position="222"/>
    </location>
</feature>
<comment type="subcellular location">
    <subcellularLocation>
        <location evidence="2">Cell inner membrane</location>
        <topology evidence="2">Multi-pass membrane protein</topology>
    </subcellularLocation>
</comment>
<evidence type="ECO:0000256" key="8">
    <source>
        <dbReference type="ARBA" id="ARBA00022692"/>
    </source>
</evidence>
<feature type="transmembrane region" description="Helical" evidence="13">
    <location>
        <begin position="28"/>
        <end position="47"/>
    </location>
</feature>
<evidence type="ECO:0000256" key="6">
    <source>
        <dbReference type="ARBA" id="ARBA00022475"/>
    </source>
</evidence>
<evidence type="ECO:0000256" key="12">
    <source>
        <dbReference type="PIRNR" id="PIRNR002764"/>
    </source>
</evidence>
<dbReference type="Pfam" id="PF03379">
    <property type="entry name" value="CcmB"/>
    <property type="match status" value="1"/>
</dbReference>
<gene>
    <name evidence="14" type="primary">ccmB</name>
    <name evidence="14" type="ORF">C0068_07410</name>
</gene>
<keyword evidence="5 12" id="KW-0813">Transport</keyword>
<evidence type="ECO:0000256" key="2">
    <source>
        <dbReference type="ARBA" id="ARBA00004429"/>
    </source>
</evidence>
<dbReference type="GO" id="GO:1903607">
    <property type="term" value="P:cytochrome c biosynthetic process"/>
    <property type="evidence" value="ECO:0007669"/>
    <property type="project" value="TreeGrafter"/>
</dbReference>
<dbReference type="PIRSF" id="PIRSF002764">
    <property type="entry name" value="CcmB"/>
    <property type="match status" value="1"/>
</dbReference>
<evidence type="ECO:0000256" key="4">
    <source>
        <dbReference type="ARBA" id="ARBA00016452"/>
    </source>
</evidence>
<dbReference type="PRINTS" id="PR01414">
    <property type="entry name" value="CCMBBIOGNSIS"/>
</dbReference>
<feature type="transmembrane region" description="Helical" evidence="13">
    <location>
        <begin position="166"/>
        <end position="187"/>
    </location>
</feature>
<reference evidence="14" key="1">
    <citation type="submission" date="2018-01" db="EMBL/GenBank/DDBJ databases">
        <authorList>
            <person name="Yu X.-D."/>
        </authorList>
    </citation>
    <scope>NUCLEOTIDE SEQUENCE</scope>
    <source>
        <strain evidence="14">ZX-21</strain>
    </source>
</reference>
<dbReference type="GO" id="GO:0005886">
    <property type="term" value="C:plasma membrane"/>
    <property type="evidence" value="ECO:0007669"/>
    <property type="project" value="UniProtKB-SubCell"/>
</dbReference>
<dbReference type="OrthoDB" id="9799895at2"/>
<protein>
    <recommendedName>
        <fullName evidence="4 12">Heme exporter protein B</fullName>
    </recommendedName>
</protein>
<dbReference type="PANTHER" id="PTHR30070:SF1">
    <property type="entry name" value="CYTOCHROME C BIOGENESIS B-RELATED"/>
    <property type="match status" value="1"/>
</dbReference>
<dbReference type="AlphaFoldDB" id="A0A2S4HH54"/>
<dbReference type="RefSeq" id="WP_103683856.1">
    <property type="nucleotide sequence ID" value="NZ_PQGG01000017.1"/>
</dbReference>
<dbReference type="Proteomes" id="UP000237222">
    <property type="component" value="Unassembled WGS sequence"/>
</dbReference>